<dbReference type="InterPro" id="IPR007569">
    <property type="entry name" value="DUF559"/>
</dbReference>
<evidence type="ECO:0000313" key="3">
    <source>
        <dbReference type="Proteomes" id="UP000182054"/>
    </source>
</evidence>
<name>A0A1I0UDB9_9NOCA</name>
<dbReference type="InterPro" id="IPR011335">
    <property type="entry name" value="Restrct_endonuc-II-like"/>
</dbReference>
<dbReference type="Gene3D" id="3.40.960.10">
    <property type="entry name" value="VSR Endonuclease"/>
    <property type="match status" value="1"/>
</dbReference>
<accession>A0A1I0UDB9</accession>
<reference evidence="2 3" key="1">
    <citation type="submission" date="2016-10" db="EMBL/GenBank/DDBJ databases">
        <authorList>
            <person name="de Groot N.N."/>
        </authorList>
    </citation>
    <scope>NUCLEOTIDE SEQUENCE [LARGE SCALE GENOMIC DNA]</scope>
    <source>
        <strain evidence="2 3">DSM 44908</strain>
    </source>
</reference>
<evidence type="ECO:0000259" key="1">
    <source>
        <dbReference type="Pfam" id="PF04480"/>
    </source>
</evidence>
<dbReference type="EMBL" id="FOJN01000020">
    <property type="protein sequence ID" value="SFA61930.1"/>
    <property type="molecule type" value="Genomic_DNA"/>
</dbReference>
<dbReference type="InterPro" id="IPR047216">
    <property type="entry name" value="Endonuclease_DUF559_bact"/>
</dbReference>
<dbReference type="SUPFAM" id="SSF52980">
    <property type="entry name" value="Restriction endonuclease-like"/>
    <property type="match status" value="1"/>
</dbReference>
<dbReference type="OrthoDB" id="570572at2"/>
<dbReference type="GeneID" id="85487567"/>
<proteinExistence type="predicted"/>
<feature type="domain" description="DUF559" evidence="1">
    <location>
        <begin position="238"/>
        <end position="337"/>
    </location>
</feature>
<evidence type="ECO:0000313" key="2">
    <source>
        <dbReference type="EMBL" id="SFA61930.1"/>
    </source>
</evidence>
<dbReference type="PANTHER" id="PTHR38590:SF1">
    <property type="entry name" value="BLL0828 PROTEIN"/>
    <property type="match status" value="1"/>
</dbReference>
<sequence>MTRAGSTVTPAWWRTLPLDRVVRVEGASLRDLADHVDPLPADTAAPLFFRADDAAAATAATLTDAVVAAVEQAAIELIPLCVPGSDSPADRSSLARSAARARAVETARSSEHFGPYLAHLAAARALARTPRTDTFSRETRLTGAARVVAQAHGRDTAVLVVDVPAGAPARDVAAAAEWLCRAGVGVWLTGDGAESVDRFPTYRVDVPAAPSDVATIVDRFRPGSYPPVVGHPHAASAAEERLHTLLSTREWATGRGHNQVVRPSELGRPFTVDVVWKREKIAVEIDGPEHRSRQRFSDDRSRDNLLQTRGWMVLRFTNEDVLTDHERVVTTIEQALQRRRAKGTDT</sequence>
<gene>
    <name evidence="2" type="ORF">SAMN05444374_12026</name>
</gene>
<dbReference type="RefSeq" id="WP_068365790.1">
    <property type="nucleotide sequence ID" value="NZ_FOJN01000020.1"/>
</dbReference>
<organism evidence="2 3">
    <name type="scientific">Rhodococcoides kroppenstedtii</name>
    <dbReference type="NCBI Taxonomy" id="293050"/>
    <lineage>
        <taxon>Bacteria</taxon>
        <taxon>Bacillati</taxon>
        <taxon>Actinomycetota</taxon>
        <taxon>Actinomycetes</taxon>
        <taxon>Mycobacteriales</taxon>
        <taxon>Nocardiaceae</taxon>
        <taxon>Rhodococcoides</taxon>
    </lineage>
</organism>
<protein>
    <recommendedName>
        <fullName evidence="1">DUF559 domain-containing protein</fullName>
    </recommendedName>
</protein>
<dbReference type="PANTHER" id="PTHR38590">
    <property type="entry name" value="BLL0828 PROTEIN"/>
    <property type="match status" value="1"/>
</dbReference>
<dbReference type="AlphaFoldDB" id="A0A1I0UDB9"/>
<dbReference type="Proteomes" id="UP000182054">
    <property type="component" value="Unassembled WGS sequence"/>
</dbReference>
<dbReference type="Pfam" id="PF04480">
    <property type="entry name" value="DUF559"/>
    <property type="match status" value="1"/>
</dbReference>